<keyword evidence="10" id="KW-1185">Reference proteome</keyword>
<name>A0A3E0DWC6_9GAMM</name>
<feature type="transmembrane region" description="Helical" evidence="6">
    <location>
        <begin position="291"/>
        <end position="312"/>
    </location>
</feature>
<evidence type="ECO:0000256" key="3">
    <source>
        <dbReference type="ARBA" id="ARBA00022692"/>
    </source>
</evidence>
<evidence type="ECO:0000313" key="9">
    <source>
        <dbReference type="EMBL" id="REG86814.1"/>
    </source>
</evidence>
<feature type="transmembrane region" description="Helical" evidence="6">
    <location>
        <begin position="366"/>
        <end position="387"/>
    </location>
</feature>
<dbReference type="Proteomes" id="UP000256542">
    <property type="component" value="Unassembled WGS sequence"/>
</dbReference>
<evidence type="ECO:0000259" key="7">
    <source>
        <dbReference type="Pfam" id="PF03553"/>
    </source>
</evidence>
<keyword evidence="4 6" id="KW-1133">Transmembrane helix</keyword>
<dbReference type="PRINTS" id="PR00173">
    <property type="entry name" value="EDTRNSPORT"/>
</dbReference>
<feature type="transmembrane region" description="Helical" evidence="6">
    <location>
        <begin position="97"/>
        <end position="115"/>
    </location>
</feature>
<sequence length="440" mass="45975">MNAVVVGVALMLILSVARLNVVISLCVSAITAGLVGGMSLLKITQVFEQGLGEGAVIALSYVMLGAFAVAISRSGLTDWMAHKIITKISDSPSHQHIALMRTLLCSILLIMAIMSQNLIPVHIAFIPILVPPLLHVMTYLKLDRRLIACVLTFGLVTPYMVLPVGFGGVFLHQLLASNLAVNGLKVDPSAIAPAMWLPATGMVIGLLIAVFVSYRKPREYTASDNEFDANSIVLPSPKAIVISAVAIVMALVVQLYTGSMIFGALSGLAVYFVTGQISWKQSQTVLSGGVELMAMIGFIMISAAGFAAVIRATGEVNSLVNLLGSWLGSNQAIASASMLLVGLIVTMGIGSSFSTIPIIATIYTPLAMQLGFSPIAVVALVGTAAALGDAGSPASDSTLGPTSGLNADGQHDHIRDSVIPTFLHYNLPLLVMGWVASLVL</sequence>
<dbReference type="AlphaFoldDB" id="A0A3E0DWC6"/>
<feature type="transmembrane region" description="Helical" evidence="6">
    <location>
        <begin position="121"/>
        <end position="140"/>
    </location>
</feature>
<evidence type="ECO:0008006" key="11">
    <source>
        <dbReference type="Google" id="ProtNLM"/>
    </source>
</evidence>
<gene>
    <name evidence="9" type="ORF">DFP81_101383</name>
</gene>
<dbReference type="Pfam" id="PF03553">
    <property type="entry name" value="Na_H_antiporter"/>
    <property type="match status" value="1"/>
</dbReference>
<feature type="transmembrane region" description="Helical" evidence="6">
    <location>
        <begin position="422"/>
        <end position="439"/>
    </location>
</feature>
<keyword evidence="2" id="KW-1003">Cell membrane</keyword>
<organism evidence="9 10">
    <name type="scientific">Marinomonas pollencensis</name>
    <dbReference type="NCBI Taxonomy" id="491954"/>
    <lineage>
        <taxon>Bacteria</taxon>
        <taxon>Pseudomonadati</taxon>
        <taxon>Pseudomonadota</taxon>
        <taxon>Gammaproteobacteria</taxon>
        <taxon>Oceanospirillales</taxon>
        <taxon>Oceanospirillaceae</taxon>
        <taxon>Marinomonas</taxon>
    </lineage>
</organism>
<evidence type="ECO:0000259" key="8">
    <source>
        <dbReference type="Pfam" id="PF13726"/>
    </source>
</evidence>
<dbReference type="InterPro" id="IPR032813">
    <property type="entry name" value="Na_H_antiport_N"/>
</dbReference>
<feature type="transmembrane region" description="Helical" evidence="6">
    <location>
        <begin position="232"/>
        <end position="253"/>
    </location>
</feature>
<reference evidence="9 10" key="1">
    <citation type="submission" date="2018-08" db="EMBL/GenBank/DDBJ databases">
        <title>Genomic Encyclopedia of Type Strains, Phase III (KMG-III): the genomes of soil and plant-associated and newly described type strains.</title>
        <authorList>
            <person name="Whitman W."/>
        </authorList>
    </citation>
    <scope>NUCLEOTIDE SEQUENCE [LARGE SCALE GENOMIC DNA]</scope>
    <source>
        <strain evidence="9 10">CECT 7375</strain>
    </source>
</reference>
<dbReference type="EMBL" id="QUNG01000001">
    <property type="protein sequence ID" value="REG86814.1"/>
    <property type="molecule type" value="Genomic_DNA"/>
</dbReference>
<feature type="transmembrane region" description="Helical" evidence="6">
    <location>
        <begin position="259"/>
        <end position="279"/>
    </location>
</feature>
<dbReference type="PANTHER" id="PTHR37821:SF1">
    <property type="entry name" value="AMINO ACID TRANSPORTER YUIF-RELATED"/>
    <property type="match status" value="1"/>
</dbReference>
<evidence type="ECO:0000256" key="6">
    <source>
        <dbReference type="SAM" id="Phobius"/>
    </source>
</evidence>
<keyword evidence="5 6" id="KW-0472">Membrane</keyword>
<evidence type="ECO:0000256" key="5">
    <source>
        <dbReference type="ARBA" id="ARBA00023136"/>
    </source>
</evidence>
<dbReference type="Pfam" id="PF13726">
    <property type="entry name" value="Na_H_antiport_2"/>
    <property type="match status" value="1"/>
</dbReference>
<evidence type="ECO:0000256" key="4">
    <source>
        <dbReference type="ARBA" id="ARBA00022989"/>
    </source>
</evidence>
<comment type="subcellular location">
    <subcellularLocation>
        <location evidence="1">Cell membrane</location>
        <topology evidence="1">Multi-pass membrane protein</topology>
    </subcellularLocation>
</comment>
<dbReference type="OrthoDB" id="9772446at2"/>
<evidence type="ECO:0000256" key="2">
    <source>
        <dbReference type="ARBA" id="ARBA00022475"/>
    </source>
</evidence>
<feature type="transmembrane region" description="Helical" evidence="6">
    <location>
        <begin position="147"/>
        <end position="171"/>
    </location>
</feature>
<feature type="transmembrane region" description="Helical" evidence="6">
    <location>
        <begin position="332"/>
        <end position="354"/>
    </location>
</feature>
<dbReference type="InterPro" id="IPR052576">
    <property type="entry name" value="AA_Transporter-Related"/>
</dbReference>
<comment type="caution">
    <text evidence="9">The sequence shown here is derived from an EMBL/GenBank/DDBJ whole genome shotgun (WGS) entry which is preliminary data.</text>
</comment>
<keyword evidence="3 6" id="KW-0812">Transmembrane</keyword>
<feature type="domain" description="Putative Na+/H+ antiporter N-terminal" evidence="8">
    <location>
        <begin position="2"/>
        <end position="88"/>
    </location>
</feature>
<proteinExistence type="predicted"/>
<evidence type="ECO:0000256" key="1">
    <source>
        <dbReference type="ARBA" id="ARBA00004651"/>
    </source>
</evidence>
<dbReference type="PANTHER" id="PTHR37821">
    <property type="entry name" value="AMINO ACID TRANSPORTER YUIF-RELATED"/>
    <property type="match status" value="1"/>
</dbReference>
<protein>
    <recommendedName>
        <fullName evidence="11">Sodium:proton antiporter</fullName>
    </recommendedName>
</protein>
<feature type="transmembrane region" description="Helical" evidence="6">
    <location>
        <begin position="191"/>
        <end position="212"/>
    </location>
</feature>
<dbReference type="GO" id="GO:0005886">
    <property type="term" value="C:plasma membrane"/>
    <property type="evidence" value="ECO:0007669"/>
    <property type="project" value="UniProtKB-SubCell"/>
</dbReference>
<dbReference type="RefSeq" id="WP_115896056.1">
    <property type="nucleotide sequence ID" value="NZ_QUNG01000001.1"/>
</dbReference>
<evidence type="ECO:0000313" key="10">
    <source>
        <dbReference type="Proteomes" id="UP000256542"/>
    </source>
</evidence>
<dbReference type="InterPro" id="IPR018461">
    <property type="entry name" value="Na/H_Antiport_NhaC-like_C"/>
</dbReference>
<accession>A0A3E0DWC6</accession>
<feature type="domain" description="Na+/H+ antiporter NhaC-like C-terminal" evidence="7">
    <location>
        <begin position="150"/>
        <end position="434"/>
    </location>
</feature>
<feature type="transmembrane region" description="Helical" evidence="6">
    <location>
        <begin position="56"/>
        <end position="76"/>
    </location>
</feature>